<organism evidence="3 4">
    <name type="scientific">Diplodia corticola</name>
    <dbReference type="NCBI Taxonomy" id="236234"/>
    <lineage>
        <taxon>Eukaryota</taxon>
        <taxon>Fungi</taxon>
        <taxon>Dikarya</taxon>
        <taxon>Ascomycota</taxon>
        <taxon>Pezizomycotina</taxon>
        <taxon>Dothideomycetes</taxon>
        <taxon>Dothideomycetes incertae sedis</taxon>
        <taxon>Botryosphaeriales</taxon>
        <taxon>Botryosphaeriaceae</taxon>
        <taxon>Diplodia</taxon>
    </lineage>
</organism>
<reference evidence="3 4" key="1">
    <citation type="submission" date="2016-10" db="EMBL/GenBank/DDBJ databases">
        <title>Proteomics and genomics reveal pathogen-plant mechanisms compatible with a hemibiotrophic lifestyle of Diplodia corticola.</title>
        <authorList>
            <person name="Fernandes I."/>
            <person name="De Jonge R."/>
            <person name="Van De Peer Y."/>
            <person name="Devreese B."/>
            <person name="Alves A."/>
            <person name="Esteves A.C."/>
        </authorList>
    </citation>
    <scope>NUCLEOTIDE SEQUENCE [LARGE SCALE GENOMIC DNA]</scope>
    <source>
        <strain evidence="3 4">CBS 112549</strain>
    </source>
</reference>
<evidence type="ECO:0000256" key="1">
    <source>
        <dbReference type="SAM" id="MobiDB-lite"/>
    </source>
</evidence>
<keyword evidence="4" id="KW-1185">Reference proteome</keyword>
<feature type="compositionally biased region" description="Acidic residues" evidence="1">
    <location>
        <begin position="55"/>
        <end position="70"/>
    </location>
</feature>
<comment type="caution">
    <text evidence="3">The sequence shown here is derived from an EMBL/GenBank/DDBJ whole genome shotgun (WGS) entry which is preliminary data.</text>
</comment>
<evidence type="ECO:0000313" key="3">
    <source>
        <dbReference type="EMBL" id="OJD32644.1"/>
    </source>
</evidence>
<dbReference type="Gene3D" id="2.60.40.4370">
    <property type="match status" value="1"/>
</dbReference>
<feature type="region of interest" description="Disordered" evidence="1">
    <location>
        <begin position="55"/>
        <end position="89"/>
    </location>
</feature>
<sequence>MAPAQNGADPDEWEYEYSTTETQDFFVTLDLTSRIMSMQSKKGYVRLEHDIFAADDADKDGEHEQDDAADPAEGNATPHKPPSPEPGEYDRIQIVGLEDDNPIVSYQGHIYSCQWASTIGTDLLFTRAVAPEDGEDQAAEPLRKLGTFDLLGASSARLVATTARLRPRIGPRGPTQPQPAPAAHPFAPIENTDSTEVVKFPLPEYATRAQRRQATFLEQLSAIKTRLGEKDKVKPSAYTSRGANIKPGEDDGTQGQRIFVTSPSPPRVGDFTFITEDGSDPPSPKSPRQSPKRKPSPAQDRSPNKRARRGGARLGSPSRARAAHALQETSPLRNELSGAAGLSAERATPATWDELDLGPYLNLTSNRHLSRIRHPNITMPEPSAFRAFLIVIAALMCLRNIDDHPHSDDESISSYDSCSDDDTTRSLADYPRHGSSRVHHHHRQHHHEDHIPYAPRLISRHIA</sequence>
<dbReference type="EMBL" id="MNUE01000037">
    <property type="protein sequence ID" value="OJD32644.1"/>
    <property type="molecule type" value="Genomic_DNA"/>
</dbReference>
<protein>
    <submittedName>
        <fullName evidence="3">Transcription factor tfiiic tau55-related protein</fullName>
    </submittedName>
</protein>
<gene>
    <name evidence="3" type="ORF">BKCO1_3700072</name>
</gene>
<dbReference type="STRING" id="236234.A0A1J9RXU8"/>
<feature type="compositionally biased region" description="Polar residues" evidence="1">
    <location>
        <begin position="253"/>
        <end position="262"/>
    </location>
</feature>
<dbReference type="Proteomes" id="UP000183809">
    <property type="component" value="Unassembled WGS sequence"/>
</dbReference>
<feature type="compositionally biased region" description="Basic residues" evidence="1">
    <location>
        <begin position="434"/>
        <end position="445"/>
    </location>
</feature>
<feature type="domain" description="Transcription factor TFIIIC triple barrel" evidence="2">
    <location>
        <begin position="20"/>
        <end position="165"/>
    </location>
</feature>
<dbReference type="AlphaFoldDB" id="A0A1J9RXU8"/>
<name>A0A1J9RXU8_9PEZI</name>
<dbReference type="InterPro" id="IPR019481">
    <property type="entry name" value="TFIIIC_triple_barrel"/>
</dbReference>
<evidence type="ECO:0000259" key="2">
    <source>
        <dbReference type="Pfam" id="PF10419"/>
    </source>
</evidence>
<accession>A0A1J9RXU8</accession>
<dbReference type="OrthoDB" id="1877767at2759"/>
<dbReference type="GeneID" id="31015430"/>
<dbReference type="Pfam" id="PF10419">
    <property type="entry name" value="TFIIIC_sub6"/>
    <property type="match status" value="1"/>
</dbReference>
<evidence type="ECO:0000313" key="4">
    <source>
        <dbReference type="Proteomes" id="UP000183809"/>
    </source>
</evidence>
<feature type="region of interest" description="Disordered" evidence="1">
    <location>
        <begin position="228"/>
        <end position="338"/>
    </location>
</feature>
<dbReference type="RefSeq" id="XP_020128904.1">
    <property type="nucleotide sequence ID" value="XM_020275169.1"/>
</dbReference>
<proteinExistence type="predicted"/>
<feature type="region of interest" description="Disordered" evidence="1">
    <location>
        <begin position="406"/>
        <end position="454"/>
    </location>
</feature>